<dbReference type="EMBL" id="BHGK01000004">
    <property type="protein sequence ID" value="GCA68441.1"/>
    <property type="molecule type" value="Genomic_DNA"/>
</dbReference>
<evidence type="ECO:0000313" key="2">
    <source>
        <dbReference type="Proteomes" id="UP000265643"/>
    </source>
</evidence>
<protein>
    <recommendedName>
        <fullName evidence="3">DUF5105 domain-containing protein</fullName>
    </recommendedName>
</protein>
<dbReference type="PROSITE" id="PS51257">
    <property type="entry name" value="PROKAR_LIPOPROTEIN"/>
    <property type="match status" value="1"/>
</dbReference>
<organism evidence="1 2">
    <name type="scientific">Mediterraneibacter butyricigenes</name>
    <dbReference type="NCBI Taxonomy" id="2316025"/>
    <lineage>
        <taxon>Bacteria</taxon>
        <taxon>Bacillati</taxon>
        <taxon>Bacillota</taxon>
        <taxon>Clostridia</taxon>
        <taxon>Lachnospirales</taxon>
        <taxon>Lachnospiraceae</taxon>
        <taxon>Mediterraneibacter</taxon>
    </lineage>
</organism>
<gene>
    <name evidence="1" type="ORF">KGMB01110_28770</name>
</gene>
<evidence type="ECO:0008006" key="3">
    <source>
        <dbReference type="Google" id="ProtNLM"/>
    </source>
</evidence>
<accession>A0A391P3N2</accession>
<name>A0A391P3N2_9FIRM</name>
<dbReference type="AlphaFoldDB" id="A0A391P3N2"/>
<reference evidence="2" key="1">
    <citation type="submission" date="2018-09" db="EMBL/GenBank/DDBJ databases">
        <title>Draft Genome Sequence of Mediterraneibacter sp. KCTC 15684.</title>
        <authorList>
            <person name="Kim J.S."/>
            <person name="Han K.I."/>
            <person name="Suh M.K."/>
            <person name="Lee K.C."/>
            <person name="Eom M.K."/>
            <person name="Lee J.H."/>
            <person name="Park S.H."/>
            <person name="Kang S.W."/>
            <person name="Park J.E."/>
            <person name="Oh B.S."/>
            <person name="Yu S.Y."/>
            <person name="Choi S.H."/>
            <person name="Lee D.H."/>
            <person name="Yoon H."/>
            <person name="Kim B."/>
            <person name="Yang S.J."/>
            <person name="Lee J.S."/>
        </authorList>
    </citation>
    <scope>NUCLEOTIDE SEQUENCE [LARGE SCALE GENOMIC DNA]</scope>
    <source>
        <strain evidence="2">KCTC 15684</strain>
    </source>
</reference>
<comment type="caution">
    <text evidence="1">The sequence shown here is derived from an EMBL/GenBank/DDBJ whole genome shotgun (WGS) entry which is preliminary data.</text>
</comment>
<dbReference type="Proteomes" id="UP000265643">
    <property type="component" value="Unassembled WGS sequence"/>
</dbReference>
<sequence>MKKKIAGILALTLAFATLLGGCGSKMTADDAKSYAQACLDASYKGEFDEYLSQTDSTKEEAQEMYDNGIDLTMEASDIENSGVSQELQDKYRQMFIDLYKNADYTLDNAKEDGEDGFTVDVTVKPFLIFEGLDDELNAKLEEIAANMTEVPSDEEINEMVYQAMYDIISPKLSNMEYGDPVTVTIHVVPDDDGVYYVPDDDYEAVENALLPE</sequence>
<proteinExistence type="predicted"/>
<keyword evidence="2" id="KW-1185">Reference proteome</keyword>
<dbReference type="RefSeq" id="WP_117602305.1">
    <property type="nucleotide sequence ID" value="NZ_BHGK01000004.1"/>
</dbReference>
<evidence type="ECO:0000313" key="1">
    <source>
        <dbReference type="EMBL" id="GCA68441.1"/>
    </source>
</evidence>